<organism evidence="2 3">
    <name type="scientific">Streblomastix strix</name>
    <dbReference type="NCBI Taxonomy" id="222440"/>
    <lineage>
        <taxon>Eukaryota</taxon>
        <taxon>Metamonada</taxon>
        <taxon>Preaxostyla</taxon>
        <taxon>Oxymonadida</taxon>
        <taxon>Streblomastigidae</taxon>
        <taxon>Streblomastix</taxon>
    </lineage>
</organism>
<proteinExistence type="predicted"/>
<name>A0A5J4WU72_9EUKA</name>
<dbReference type="AlphaFoldDB" id="A0A5J4WU72"/>
<protein>
    <submittedName>
        <fullName evidence="2">Uncharacterized protein</fullName>
    </submittedName>
</protein>
<comment type="caution">
    <text evidence="2">The sequence shown here is derived from an EMBL/GenBank/DDBJ whole genome shotgun (WGS) entry which is preliminary data.</text>
</comment>
<evidence type="ECO:0000256" key="1">
    <source>
        <dbReference type="SAM" id="MobiDB-lite"/>
    </source>
</evidence>
<dbReference type="EMBL" id="SNRW01000941">
    <property type="protein sequence ID" value="KAA6398500.1"/>
    <property type="molecule type" value="Genomic_DNA"/>
</dbReference>
<feature type="region of interest" description="Disordered" evidence="1">
    <location>
        <begin position="34"/>
        <end position="56"/>
    </location>
</feature>
<evidence type="ECO:0000313" key="3">
    <source>
        <dbReference type="Proteomes" id="UP000324800"/>
    </source>
</evidence>
<reference evidence="2 3" key="1">
    <citation type="submission" date="2019-03" db="EMBL/GenBank/DDBJ databases">
        <title>Single cell metagenomics reveals metabolic interactions within the superorganism composed of flagellate Streblomastix strix and complex community of Bacteroidetes bacteria on its surface.</title>
        <authorList>
            <person name="Treitli S.C."/>
            <person name="Kolisko M."/>
            <person name="Husnik F."/>
            <person name="Keeling P."/>
            <person name="Hampl V."/>
        </authorList>
    </citation>
    <scope>NUCLEOTIDE SEQUENCE [LARGE SCALE GENOMIC DNA]</scope>
    <source>
        <strain evidence="2">ST1C</strain>
    </source>
</reference>
<dbReference type="Proteomes" id="UP000324800">
    <property type="component" value="Unassembled WGS sequence"/>
</dbReference>
<accession>A0A5J4WU72</accession>
<evidence type="ECO:0000313" key="2">
    <source>
        <dbReference type="EMBL" id="KAA6398500.1"/>
    </source>
</evidence>
<gene>
    <name evidence="2" type="ORF">EZS28_005966</name>
</gene>
<sequence>MHTNVEKKLKLINSLLEQCEDGIQRQQTIDLTADANRQQGANGGNFNGNSRTRDKAIEPNIPYARTEWRMEEDIRLENVKQGTYCQTLQDDRHPKYNFNAKNRGLDVHVGYNICLQPHKGQPTTATIFGVSDTGNQLYISWDAIQDIYCAIHICENDTTDN</sequence>